<feature type="domain" description="Activator of Hsp90 ATPase homologue 1/2-like C-terminal" evidence="2">
    <location>
        <begin position="32"/>
        <end position="161"/>
    </location>
</feature>
<dbReference type="Gene3D" id="3.30.530.20">
    <property type="match status" value="1"/>
</dbReference>
<evidence type="ECO:0000313" key="4">
    <source>
        <dbReference type="Proteomes" id="UP000266693"/>
    </source>
</evidence>
<proteinExistence type="inferred from homology"/>
<name>A0A396RR73_9SPHN</name>
<dbReference type="Pfam" id="PF08327">
    <property type="entry name" value="AHSA1"/>
    <property type="match status" value="1"/>
</dbReference>
<evidence type="ECO:0000256" key="1">
    <source>
        <dbReference type="ARBA" id="ARBA00006817"/>
    </source>
</evidence>
<dbReference type="AlphaFoldDB" id="A0A396RR73"/>
<gene>
    <name evidence="3" type="ORF">D1610_08640</name>
</gene>
<evidence type="ECO:0000259" key="2">
    <source>
        <dbReference type="Pfam" id="PF08327"/>
    </source>
</evidence>
<evidence type="ECO:0000313" key="3">
    <source>
        <dbReference type="EMBL" id="RHW18496.1"/>
    </source>
</evidence>
<dbReference type="Proteomes" id="UP000266693">
    <property type="component" value="Unassembled WGS sequence"/>
</dbReference>
<reference evidence="3 4" key="1">
    <citation type="submission" date="2018-08" db="EMBL/GenBank/DDBJ databases">
        <title>The multiple taxonomic identification of Sphingomonas gilva.</title>
        <authorList>
            <person name="Zhu D."/>
            <person name="Zheng S."/>
        </authorList>
    </citation>
    <scope>NUCLEOTIDE SEQUENCE [LARGE SCALE GENOMIC DNA]</scope>
    <source>
        <strain evidence="3 4">ZDH117</strain>
    </source>
</reference>
<comment type="similarity">
    <text evidence="1">Belongs to the AHA1 family.</text>
</comment>
<dbReference type="CDD" id="cd07826">
    <property type="entry name" value="SRPBCC_CalC_Aha1-like_9"/>
    <property type="match status" value="1"/>
</dbReference>
<dbReference type="SUPFAM" id="SSF55961">
    <property type="entry name" value="Bet v1-like"/>
    <property type="match status" value="1"/>
</dbReference>
<dbReference type="OrthoDB" id="9805228at2"/>
<sequence length="166" mass="18485">MDQQTSNRPVAQNPTAVERKSDRELVVTRLFDAPPRIVFRAWAEAELFRRWWVPKGAGITLLSCEMDVRTGGKYRLEFAAGGTDTMAFYGKYLAVVPDERIVWTNEEEDEGAVTTVTFEDQGGRTLLTFHELYPSKEALDEAMAGSAAGLPVQLDQLDELLSAIGE</sequence>
<protein>
    <submittedName>
        <fullName evidence="3">ATPase</fullName>
    </submittedName>
</protein>
<accession>A0A396RR73</accession>
<dbReference type="InterPro" id="IPR013538">
    <property type="entry name" value="ASHA1/2-like_C"/>
</dbReference>
<dbReference type="InterPro" id="IPR023393">
    <property type="entry name" value="START-like_dom_sf"/>
</dbReference>
<dbReference type="RefSeq" id="WP_118863686.1">
    <property type="nucleotide sequence ID" value="NZ_QWLV01000002.1"/>
</dbReference>
<comment type="caution">
    <text evidence="3">The sequence shown here is derived from an EMBL/GenBank/DDBJ whole genome shotgun (WGS) entry which is preliminary data.</text>
</comment>
<dbReference type="EMBL" id="QWLV01000002">
    <property type="protein sequence ID" value="RHW18496.1"/>
    <property type="molecule type" value="Genomic_DNA"/>
</dbReference>
<keyword evidence="4" id="KW-1185">Reference proteome</keyword>
<organism evidence="3 4">
    <name type="scientific">Sphingomonas gilva</name>
    <dbReference type="NCBI Taxonomy" id="2305907"/>
    <lineage>
        <taxon>Bacteria</taxon>
        <taxon>Pseudomonadati</taxon>
        <taxon>Pseudomonadota</taxon>
        <taxon>Alphaproteobacteria</taxon>
        <taxon>Sphingomonadales</taxon>
        <taxon>Sphingomonadaceae</taxon>
        <taxon>Sphingomonas</taxon>
    </lineage>
</organism>